<evidence type="ECO:0000313" key="2">
    <source>
        <dbReference type="EMBL" id="GGI99731.1"/>
    </source>
</evidence>
<accession>A0A917K3R6</accession>
<keyword evidence="1" id="KW-0472">Membrane</keyword>
<dbReference type="RefSeq" id="WP_188881103.1">
    <property type="nucleotide sequence ID" value="NZ_BMOY01000006.1"/>
</dbReference>
<evidence type="ECO:0000256" key="1">
    <source>
        <dbReference type="SAM" id="Phobius"/>
    </source>
</evidence>
<sequence length="74" mass="8241">MTRNLFEFIAVAGAFFLFQIPDLRQANWFTRILSGSLYVVAGALWLLSGPITHVPTFTDLVERALRPILPPVGP</sequence>
<protein>
    <submittedName>
        <fullName evidence="2">Uncharacterized protein</fullName>
    </submittedName>
</protein>
<name>A0A917K3R6_9BACL</name>
<dbReference type="AlphaFoldDB" id="A0A917K3R6"/>
<comment type="caution">
    <text evidence="2">The sequence shown here is derived from an EMBL/GenBank/DDBJ whole genome shotgun (WGS) entry which is preliminary data.</text>
</comment>
<dbReference type="EMBL" id="BMOY01000006">
    <property type="protein sequence ID" value="GGI99731.1"/>
    <property type="molecule type" value="Genomic_DNA"/>
</dbReference>
<dbReference type="Proteomes" id="UP000637695">
    <property type="component" value="Unassembled WGS sequence"/>
</dbReference>
<proteinExistence type="predicted"/>
<feature type="transmembrane region" description="Helical" evidence="1">
    <location>
        <begin position="36"/>
        <end position="57"/>
    </location>
</feature>
<organism evidence="2 3">
    <name type="scientific">Alicyclobacillus cellulosilyticus</name>
    <dbReference type="NCBI Taxonomy" id="1003997"/>
    <lineage>
        <taxon>Bacteria</taxon>
        <taxon>Bacillati</taxon>
        <taxon>Bacillota</taxon>
        <taxon>Bacilli</taxon>
        <taxon>Bacillales</taxon>
        <taxon>Alicyclobacillaceae</taxon>
        <taxon>Alicyclobacillus</taxon>
    </lineage>
</organism>
<reference evidence="2" key="1">
    <citation type="journal article" date="2014" name="Int. J. Syst. Evol. Microbiol.">
        <title>Complete genome sequence of Corynebacterium casei LMG S-19264T (=DSM 44701T), isolated from a smear-ripened cheese.</title>
        <authorList>
            <consortium name="US DOE Joint Genome Institute (JGI-PGF)"/>
            <person name="Walter F."/>
            <person name="Albersmeier A."/>
            <person name="Kalinowski J."/>
            <person name="Ruckert C."/>
        </authorList>
    </citation>
    <scope>NUCLEOTIDE SEQUENCE</scope>
    <source>
        <strain evidence="2">JCM 18487</strain>
    </source>
</reference>
<evidence type="ECO:0000313" key="3">
    <source>
        <dbReference type="Proteomes" id="UP000637695"/>
    </source>
</evidence>
<keyword evidence="1" id="KW-1133">Transmembrane helix</keyword>
<gene>
    <name evidence="2" type="ORF">GCM10010885_06290</name>
</gene>
<reference evidence="2" key="2">
    <citation type="submission" date="2020-09" db="EMBL/GenBank/DDBJ databases">
        <authorList>
            <person name="Sun Q."/>
            <person name="Ohkuma M."/>
        </authorList>
    </citation>
    <scope>NUCLEOTIDE SEQUENCE</scope>
    <source>
        <strain evidence="2">JCM 18487</strain>
    </source>
</reference>
<keyword evidence="1" id="KW-0812">Transmembrane</keyword>
<keyword evidence="3" id="KW-1185">Reference proteome</keyword>